<sequence>MRTILIRKRILLALLMGLLGLTLLVLGWNGAPEPFKRQDEGAPVSAGNITAEQGMADKASPGSGPRVADASSRGAAFFVEYRLERERTRGQQLELLREIINNPQAAPETRKTAQERLLAISQSLARETEVENLLRAKGFGDAAVSLDGRGATVVIQASNISAEEATRIAELVSRGTGVAEQDVVIIPVPGS</sequence>
<dbReference type="Gene3D" id="1.10.287.4300">
    <property type="entry name" value="Stage III sporulation protein AH-like"/>
    <property type="match status" value="1"/>
</dbReference>
<dbReference type="InterPro" id="IPR024232">
    <property type="entry name" value="SpoIIIAH"/>
</dbReference>
<keyword evidence="2" id="KW-1185">Reference proteome</keyword>
<gene>
    <name evidence="1" type="ORF">SAMN02745218_02634</name>
</gene>
<proteinExistence type="predicted"/>
<accession>A0A1M5CU97</accession>
<organism evidence="1 2">
    <name type="scientific">Desulfofundulus australicus DSM 11792</name>
    <dbReference type="NCBI Taxonomy" id="1121425"/>
    <lineage>
        <taxon>Bacteria</taxon>
        <taxon>Bacillati</taxon>
        <taxon>Bacillota</taxon>
        <taxon>Clostridia</taxon>
        <taxon>Eubacteriales</taxon>
        <taxon>Peptococcaceae</taxon>
        <taxon>Desulfofundulus</taxon>
    </lineage>
</organism>
<evidence type="ECO:0000313" key="2">
    <source>
        <dbReference type="Proteomes" id="UP000184196"/>
    </source>
</evidence>
<dbReference type="Proteomes" id="UP000184196">
    <property type="component" value="Unassembled WGS sequence"/>
</dbReference>
<reference evidence="2" key="1">
    <citation type="submission" date="2016-11" db="EMBL/GenBank/DDBJ databases">
        <authorList>
            <person name="Varghese N."/>
            <person name="Submissions S."/>
        </authorList>
    </citation>
    <scope>NUCLEOTIDE SEQUENCE [LARGE SCALE GENOMIC DNA]</scope>
    <source>
        <strain evidence="2">DSM 11792</strain>
    </source>
</reference>
<protein>
    <submittedName>
        <fullName evidence="1">Stage III sporulation protein AH</fullName>
    </submittedName>
</protein>
<name>A0A1M5CU97_9FIRM</name>
<dbReference type="Pfam" id="PF12685">
    <property type="entry name" value="SpoIIIAH"/>
    <property type="match status" value="1"/>
</dbReference>
<dbReference type="EMBL" id="FQUW01000041">
    <property type="protein sequence ID" value="SHF58321.1"/>
    <property type="molecule type" value="Genomic_DNA"/>
</dbReference>
<dbReference type="AlphaFoldDB" id="A0A1M5CU97"/>
<dbReference type="RefSeq" id="WP_242655984.1">
    <property type="nucleotide sequence ID" value="NZ_FQUW01000041.1"/>
</dbReference>
<dbReference type="InterPro" id="IPR038503">
    <property type="entry name" value="SpoIIIAH_sf"/>
</dbReference>
<evidence type="ECO:0000313" key="1">
    <source>
        <dbReference type="EMBL" id="SHF58321.1"/>
    </source>
</evidence>